<dbReference type="GO" id="GO:0006508">
    <property type="term" value="P:proteolysis"/>
    <property type="evidence" value="ECO:0007669"/>
    <property type="project" value="UniProtKB-KW"/>
</dbReference>
<dbReference type="PRINTS" id="PR00834">
    <property type="entry name" value="PROTEASES2C"/>
</dbReference>
<dbReference type="InterPro" id="IPR001940">
    <property type="entry name" value="Peptidase_S1C"/>
</dbReference>
<sequence>MTTPENEHPQAAPTQPIPPVAHPTNPFTPPHPAAPADQRALYEAAQREAAQREAADRAAAAQAAAAQAHTTPIAQAAPHTAPIAYAGTPYAAQQAPQQPVTPWFGEQQTAVATAPARTKKRSAWLPITSAAAVGALVAGIAVYGISQDDGDNGGTSAASLATIGRSSNDTVPVSGSTSDDPDWQKVSAAVQASVVAITVTTADGSAQGSGVIIDDSGHIVTNNHVVSGAQGKVSVTLTDGRILQATVVGTDPTTDLAVIKLDDAPSGLVPAAIGDSAAVVVGEPVMAVGNPLGLANTVTTGIVSAVDRPVSTQGENGGEGTVTNAIQVDAAVNPGNSGGPLFDAQGRVIGINSSIATLSSESGSIGLGFAIPSNLVKNVAAQLISSGTAKHAFLGVTLNDGTATADGVTRAGAVVESVSDGSPAAAAKLVKGDVVVAINDKPVGGAESLTAYVRSLASGDDAKLTIVRDGKAIDVTVTLATREDTTSSQSTPDQTTPGDGSDQGTLPGDGSGQLPGDGSDQGTQPGDGSGQATPGDGSDLGSLTPEQLYKWFQEHQGDLGGSSDQGGQG</sequence>
<dbReference type="GO" id="GO:0004252">
    <property type="term" value="F:serine-type endopeptidase activity"/>
    <property type="evidence" value="ECO:0007669"/>
    <property type="project" value="InterPro"/>
</dbReference>
<feature type="region of interest" description="Disordered" evidence="4">
    <location>
        <begin position="1"/>
        <end position="55"/>
    </location>
</feature>
<feature type="domain" description="PDZ" evidence="6">
    <location>
        <begin position="378"/>
        <end position="470"/>
    </location>
</feature>
<dbReference type="SUPFAM" id="SSF50156">
    <property type="entry name" value="PDZ domain-like"/>
    <property type="match status" value="1"/>
</dbReference>
<dbReference type="InterPro" id="IPR009003">
    <property type="entry name" value="Peptidase_S1_PA"/>
</dbReference>
<reference evidence="7 8" key="1">
    <citation type="submission" date="2018-08" db="EMBL/GenBank/DDBJ databases">
        <title>Cellulomonas rhizosphaerae sp. nov., a novel actinomycete isolated from soil.</title>
        <authorList>
            <person name="Tian Y."/>
        </authorList>
    </citation>
    <scope>NUCLEOTIDE SEQUENCE [LARGE SCALE GENOMIC DNA]</scope>
    <source>
        <strain evidence="7 8">NEAU-TCZ24</strain>
    </source>
</reference>
<dbReference type="Pfam" id="PF13365">
    <property type="entry name" value="Trypsin_2"/>
    <property type="match status" value="1"/>
</dbReference>
<dbReference type="PANTHER" id="PTHR43343">
    <property type="entry name" value="PEPTIDASE S12"/>
    <property type="match status" value="1"/>
</dbReference>
<feature type="region of interest" description="Disordered" evidence="4">
    <location>
        <begin position="482"/>
        <end position="569"/>
    </location>
</feature>
<evidence type="ECO:0000313" key="7">
    <source>
        <dbReference type="EMBL" id="RHA43686.1"/>
    </source>
</evidence>
<dbReference type="Gene3D" id="2.40.10.10">
    <property type="entry name" value="Trypsin-like serine proteases"/>
    <property type="match status" value="2"/>
</dbReference>
<keyword evidence="5" id="KW-0472">Membrane</keyword>
<feature type="transmembrane region" description="Helical" evidence="5">
    <location>
        <begin position="123"/>
        <end position="145"/>
    </location>
</feature>
<comment type="similarity">
    <text evidence="1">Belongs to the peptidase S1C family.</text>
</comment>
<organism evidence="7 8">
    <name type="scientific">Cellulomonas rhizosphaerae</name>
    <dbReference type="NCBI Taxonomy" id="2293719"/>
    <lineage>
        <taxon>Bacteria</taxon>
        <taxon>Bacillati</taxon>
        <taxon>Actinomycetota</taxon>
        <taxon>Actinomycetes</taxon>
        <taxon>Micrococcales</taxon>
        <taxon>Cellulomonadaceae</taxon>
        <taxon>Cellulomonas</taxon>
    </lineage>
</organism>
<feature type="compositionally biased region" description="Low complexity" evidence="4">
    <location>
        <begin position="486"/>
        <end position="497"/>
    </location>
</feature>
<dbReference type="AlphaFoldDB" id="A0A413RNU4"/>
<dbReference type="RefSeq" id="WP_118766361.1">
    <property type="nucleotide sequence ID" value="NZ_QWKP01000147.1"/>
</dbReference>
<evidence type="ECO:0000256" key="1">
    <source>
        <dbReference type="ARBA" id="ARBA00010541"/>
    </source>
</evidence>
<dbReference type="Gene3D" id="2.30.42.10">
    <property type="match status" value="1"/>
</dbReference>
<dbReference type="InterPro" id="IPR001478">
    <property type="entry name" value="PDZ"/>
</dbReference>
<evidence type="ECO:0000256" key="4">
    <source>
        <dbReference type="SAM" id="MobiDB-lite"/>
    </source>
</evidence>
<dbReference type="InterPro" id="IPR043504">
    <property type="entry name" value="Peptidase_S1_PA_chymotrypsin"/>
</dbReference>
<evidence type="ECO:0000256" key="3">
    <source>
        <dbReference type="ARBA" id="ARBA00022801"/>
    </source>
</evidence>
<feature type="compositionally biased region" description="Pro residues" evidence="4">
    <location>
        <begin position="15"/>
        <end position="33"/>
    </location>
</feature>
<keyword evidence="5" id="KW-0812">Transmembrane</keyword>
<feature type="compositionally biased region" description="Gly residues" evidence="4">
    <location>
        <begin position="558"/>
        <end position="569"/>
    </location>
</feature>
<dbReference type="SMART" id="SM00228">
    <property type="entry name" value="PDZ"/>
    <property type="match status" value="1"/>
</dbReference>
<feature type="compositionally biased region" description="Basic and acidic residues" evidence="4">
    <location>
        <begin position="45"/>
        <end position="55"/>
    </location>
</feature>
<keyword evidence="3" id="KW-0378">Hydrolase</keyword>
<dbReference type="EMBL" id="QWKP01000147">
    <property type="protein sequence ID" value="RHA43686.1"/>
    <property type="molecule type" value="Genomic_DNA"/>
</dbReference>
<dbReference type="Pfam" id="PF13180">
    <property type="entry name" value="PDZ_2"/>
    <property type="match status" value="1"/>
</dbReference>
<evidence type="ECO:0000259" key="6">
    <source>
        <dbReference type="PROSITE" id="PS50106"/>
    </source>
</evidence>
<feature type="compositionally biased region" description="Polar residues" evidence="4">
    <location>
        <begin position="520"/>
        <end position="532"/>
    </location>
</feature>
<accession>A0A413RNU4</accession>
<keyword evidence="2" id="KW-0645">Protease</keyword>
<evidence type="ECO:0000313" key="8">
    <source>
        <dbReference type="Proteomes" id="UP000283374"/>
    </source>
</evidence>
<gene>
    <name evidence="7" type="ORF">D1825_05035</name>
</gene>
<dbReference type="PANTHER" id="PTHR43343:SF3">
    <property type="entry name" value="PROTEASE DO-LIKE 8, CHLOROPLASTIC"/>
    <property type="match status" value="1"/>
</dbReference>
<dbReference type="PROSITE" id="PS50106">
    <property type="entry name" value="PDZ"/>
    <property type="match status" value="1"/>
</dbReference>
<proteinExistence type="inferred from homology"/>
<dbReference type="SUPFAM" id="SSF50494">
    <property type="entry name" value="Trypsin-like serine proteases"/>
    <property type="match status" value="1"/>
</dbReference>
<dbReference type="InterPro" id="IPR051201">
    <property type="entry name" value="Chloro_Bact_Ser_Proteases"/>
</dbReference>
<dbReference type="InterPro" id="IPR036034">
    <property type="entry name" value="PDZ_sf"/>
</dbReference>
<comment type="caution">
    <text evidence="7">The sequence shown here is derived from an EMBL/GenBank/DDBJ whole genome shotgun (WGS) entry which is preliminary data.</text>
</comment>
<keyword evidence="5" id="KW-1133">Transmembrane helix</keyword>
<keyword evidence="8" id="KW-1185">Reference proteome</keyword>
<dbReference type="Proteomes" id="UP000283374">
    <property type="component" value="Unassembled WGS sequence"/>
</dbReference>
<dbReference type="OrthoDB" id="9758917at2"/>
<protein>
    <submittedName>
        <fullName evidence="7">PDZ domain-containing protein</fullName>
    </submittedName>
</protein>
<evidence type="ECO:0000256" key="5">
    <source>
        <dbReference type="SAM" id="Phobius"/>
    </source>
</evidence>
<evidence type="ECO:0000256" key="2">
    <source>
        <dbReference type="ARBA" id="ARBA00022670"/>
    </source>
</evidence>
<name>A0A413RNU4_9CELL</name>